<reference evidence="1 2" key="2">
    <citation type="submission" date="2010-03" db="EMBL/GenBank/DDBJ databases">
        <authorList>
            <person name="Pajon A."/>
        </authorList>
    </citation>
    <scope>NUCLEOTIDE SEQUENCE [LARGE SCALE GENOMIC DNA]</scope>
    <source>
        <strain evidence="1 2">XB1A</strain>
    </source>
</reference>
<evidence type="ECO:0000313" key="1">
    <source>
        <dbReference type="EMBL" id="CBK65478.1"/>
    </source>
</evidence>
<gene>
    <name evidence="1" type="ORF">BXY_01930</name>
</gene>
<organism evidence="1 2">
    <name type="scientific">Bacteroides xylanisolvens XB1A</name>
    <dbReference type="NCBI Taxonomy" id="657309"/>
    <lineage>
        <taxon>Bacteria</taxon>
        <taxon>Pseudomonadati</taxon>
        <taxon>Bacteroidota</taxon>
        <taxon>Bacteroidia</taxon>
        <taxon>Bacteroidales</taxon>
        <taxon>Bacteroidaceae</taxon>
        <taxon>Bacteroides</taxon>
    </lineage>
</organism>
<evidence type="ECO:0000313" key="2">
    <source>
        <dbReference type="Proteomes" id="UP000008795"/>
    </source>
</evidence>
<accession>D6D5I0</accession>
<reference evidence="1 2" key="1">
    <citation type="submission" date="2010-03" db="EMBL/GenBank/DDBJ databases">
        <title>The genome sequence of Bacteriodes xylanisolvens XB1A.</title>
        <authorList>
            <consortium name="metaHIT consortium -- http://www.metahit.eu/"/>
            <person name="Pajon A."/>
            <person name="Turner K."/>
            <person name="Parkhill J."/>
            <person name="Bernalier A."/>
        </authorList>
    </citation>
    <scope>NUCLEOTIDE SEQUENCE [LARGE SCALE GENOMIC DNA]</scope>
    <source>
        <strain evidence="1 2">XB1A</strain>
    </source>
</reference>
<dbReference type="HOGENOM" id="CLU_3324945_0_0_10"/>
<dbReference type="KEGG" id="bxy:BXY_01930"/>
<sequence>MEIKWNSNNLPQFYLLKSNLGTIGWQSGIKKNWKLKAV</sequence>
<dbReference type="EMBL" id="FP929033">
    <property type="protein sequence ID" value="CBK65478.1"/>
    <property type="molecule type" value="Genomic_DNA"/>
</dbReference>
<protein>
    <submittedName>
        <fullName evidence="1">Uncharacterized protein</fullName>
    </submittedName>
</protein>
<name>D6D5I0_9BACE</name>
<dbReference type="PATRIC" id="fig|657309.4.peg.1836"/>
<proteinExistence type="predicted"/>
<dbReference type="AlphaFoldDB" id="D6D5I0"/>
<dbReference type="Proteomes" id="UP000008795">
    <property type="component" value="Chromosome"/>
</dbReference>